<dbReference type="AlphaFoldDB" id="C1MXH9"/>
<keyword evidence="3" id="KW-0805">Transcription regulation</keyword>
<accession>C1MXH9</accession>
<dbReference type="OrthoDB" id="29755at2759"/>
<keyword evidence="5" id="KW-0143">Chaperone</keyword>
<evidence type="ECO:0000256" key="1">
    <source>
        <dbReference type="ARBA" id="ARBA00004123"/>
    </source>
</evidence>
<evidence type="ECO:0000256" key="2">
    <source>
        <dbReference type="ARBA" id="ARBA00006051"/>
    </source>
</evidence>
<evidence type="ECO:0000256" key="5">
    <source>
        <dbReference type="ARBA" id="ARBA00023186"/>
    </source>
</evidence>
<dbReference type="STRING" id="564608.C1MXH9"/>
<organism evidence="9">
    <name type="scientific">Micromonas pusilla (strain CCMP1545)</name>
    <name type="common">Picoplanktonic green alga</name>
    <dbReference type="NCBI Taxonomy" id="564608"/>
    <lineage>
        <taxon>Eukaryota</taxon>
        <taxon>Viridiplantae</taxon>
        <taxon>Chlorophyta</taxon>
        <taxon>Mamiellophyceae</taxon>
        <taxon>Mamiellales</taxon>
        <taxon>Mamiellaceae</taxon>
        <taxon>Micromonas</taxon>
    </lineage>
</organism>
<evidence type="ECO:0000256" key="4">
    <source>
        <dbReference type="ARBA" id="ARBA00023163"/>
    </source>
</evidence>
<dbReference type="RefSeq" id="XP_003060399.1">
    <property type="nucleotide sequence ID" value="XM_003060353.1"/>
</dbReference>
<evidence type="ECO:0000256" key="7">
    <source>
        <dbReference type="SAM" id="MobiDB-lite"/>
    </source>
</evidence>
<dbReference type="GO" id="GO:0005634">
    <property type="term" value="C:nucleus"/>
    <property type="evidence" value="ECO:0007669"/>
    <property type="project" value="UniProtKB-SubCell"/>
</dbReference>
<dbReference type="GeneID" id="9685837"/>
<dbReference type="InterPro" id="IPR006818">
    <property type="entry name" value="ASF1-like"/>
</dbReference>
<dbReference type="OMA" id="DYADQEM"/>
<dbReference type="SUPFAM" id="SSF101546">
    <property type="entry name" value="ASF1-like"/>
    <property type="match status" value="1"/>
</dbReference>
<dbReference type="InterPro" id="IPR036747">
    <property type="entry name" value="ASF1-like_sf"/>
</dbReference>
<name>C1MXH9_MICPC</name>
<keyword evidence="4" id="KW-0804">Transcription</keyword>
<dbReference type="PANTHER" id="PTHR12040:SF0">
    <property type="entry name" value="HISTONE CHAPERONE ASF1"/>
    <property type="match status" value="1"/>
</dbReference>
<dbReference type="PANTHER" id="PTHR12040">
    <property type="entry name" value="ANTI-SILENCING PROTEIN 1"/>
    <property type="match status" value="1"/>
</dbReference>
<comment type="subcellular location">
    <subcellularLocation>
        <location evidence="1">Nucleus</location>
    </subcellularLocation>
</comment>
<sequence length="217" mass="23737">MSAINVTQVSVLDNPAFFLAPLKFEIQYECLQPLQKDLEWKLTYVGSAESDAHDQELDVVLVGPVAVGSYKFVFQADPPDHNKIPASDLLGVTVLLLTCAYDGVEFIRVGYYVNNEYADEELKENPPENPHGRLDRVVRNILEEKPRVTRFPCEFDTPSIPTAASMDDYDEMENMNPGGAKAGEFGVGGEGATTTHSMDAHGGFAAGHGLSEYGHAQ</sequence>
<evidence type="ECO:0000313" key="9">
    <source>
        <dbReference type="Proteomes" id="UP000001876"/>
    </source>
</evidence>
<dbReference type="Pfam" id="PF04729">
    <property type="entry name" value="ASF1_hist_chap"/>
    <property type="match status" value="1"/>
</dbReference>
<dbReference type="KEGG" id="mpp:MICPUCDRAFT_69100"/>
<keyword evidence="6" id="KW-0539">Nucleus</keyword>
<proteinExistence type="inferred from homology"/>
<evidence type="ECO:0000313" key="8">
    <source>
        <dbReference type="EMBL" id="EEH55168.1"/>
    </source>
</evidence>
<evidence type="ECO:0000256" key="3">
    <source>
        <dbReference type="ARBA" id="ARBA00023015"/>
    </source>
</evidence>
<keyword evidence="9" id="KW-1185">Reference proteome</keyword>
<dbReference type="GO" id="GO:0042393">
    <property type="term" value="F:histone binding"/>
    <property type="evidence" value="ECO:0007669"/>
    <property type="project" value="TreeGrafter"/>
</dbReference>
<dbReference type="GO" id="GO:0000785">
    <property type="term" value="C:chromatin"/>
    <property type="evidence" value="ECO:0007669"/>
    <property type="project" value="TreeGrafter"/>
</dbReference>
<dbReference type="GO" id="GO:0010091">
    <property type="term" value="P:trichome branching"/>
    <property type="evidence" value="ECO:0007669"/>
    <property type="project" value="UniProtKB-ARBA"/>
</dbReference>
<comment type="similarity">
    <text evidence="2">Belongs to the ASF1 family.</text>
</comment>
<reference evidence="8 9" key="1">
    <citation type="journal article" date="2009" name="Science">
        <title>Green evolution and dynamic adaptations revealed by genomes of the marine picoeukaryotes Micromonas.</title>
        <authorList>
            <person name="Worden A.Z."/>
            <person name="Lee J.H."/>
            <person name="Mock T."/>
            <person name="Rouze P."/>
            <person name="Simmons M.P."/>
            <person name="Aerts A.L."/>
            <person name="Allen A.E."/>
            <person name="Cuvelier M.L."/>
            <person name="Derelle E."/>
            <person name="Everett M.V."/>
            <person name="Foulon E."/>
            <person name="Grimwood J."/>
            <person name="Gundlach H."/>
            <person name="Henrissat B."/>
            <person name="Napoli C."/>
            <person name="McDonald S.M."/>
            <person name="Parker M.S."/>
            <person name="Rombauts S."/>
            <person name="Salamov A."/>
            <person name="Von Dassow P."/>
            <person name="Badger J.H."/>
            <person name="Coutinho P.M."/>
            <person name="Demir E."/>
            <person name="Dubchak I."/>
            <person name="Gentemann C."/>
            <person name="Eikrem W."/>
            <person name="Gready J.E."/>
            <person name="John U."/>
            <person name="Lanier W."/>
            <person name="Lindquist E.A."/>
            <person name="Lucas S."/>
            <person name="Mayer K.F."/>
            <person name="Moreau H."/>
            <person name="Not F."/>
            <person name="Otillar R."/>
            <person name="Panaud O."/>
            <person name="Pangilinan J."/>
            <person name="Paulsen I."/>
            <person name="Piegu B."/>
            <person name="Poliakov A."/>
            <person name="Robbens S."/>
            <person name="Schmutz J."/>
            <person name="Toulza E."/>
            <person name="Wyss T."/>
            <person name="Zelensky A."/>
            <person name="Zhou K."/>
            <person name="Armbrust E.V."/>
            <person name="Bhattacharya D."/>
            <person name="Goodenough U.W."/>
            <person name="Van de Peer Y."/>
            <person name="Grigoriev I.V."/>
        </authorList>
    </citation>
    <scope>NUCLEOTIDE SEQUENCE [LARGE SCALE GENOMIC DNA]</scope>
    <source>
        <strain evidence="8 9">CCMP1545</strain>
    </source>
</reference>
<gene>
    <name evidence="8" type="ORF">MICPUCDRAFT_69100</name>
</gene>
<dbReference type="GO" id="GO:0031567">
    <property type="term" value="P:mitotic cell size control checkpoint signaling"/>
    <property type="evidence" value="ECO:0007669"/>
    <property type="project" value="UniProtKB-ARBA"/>
</dbReference>
<protein>
    <submittedName>
        <fullName evidence="8">Nucleosome assembly factor</fullName>
    </submittedName>
</protein>
<dbReference type="EMBL" id="GG663742">
    <property type="protein sequence ID" value="EEH55168.1"/>
    <property type="molecule type" value="Genomic_DNA"/>
</dbReference>
<dbReference type="GO" id="GO:0006335">
    <property type="term" value="P:DNA replication-dependent chromatin assembly"/>
    <property type="evidence" value="ECO:0007669"/>
    <property type="project" value="TreeGrafter"/>
</dbReference>
<dbReference type="Proteomes" id="UP000001876">
    <property type="component" value="Unassembled WGS sequence"/>
</dbReference>
<dbReference type="Gene3D" id="2.60.40.1490">
    <property type="entry name" value="Histone chaperone ASF1-like"/>
    <property type="match status" value="1"/>
</dbReference>
<dbReference type="eggNOG" id="KOG3265">
    <property type="taxonomic scope" value="Eukaryota"/>
</dbReference>
<dbReference type="FunFam" id="2.60.40.1490:FF:000001">
    <property type="entry name" value="Histone chaperone ASF1"/>
    <property type="match status" value="1"/>
</dbReference>
<feature type="region of interest" description="Disordered" evidence="7">
    <location>
        <begin position="186"/>
        <end position="217"/>
    </location>
</feature>
<evidence type="ECO:0000256" key="6">
    <source>
        <dbReference type="ARBA" id="ARBA00023242"/>
    </source>
</evidence>